<comment type="caution">
    <text evidence="1">The sequence shown here is derived from an EMBL/GenBank/DDBJ whole genome shotgun (WGS) entry which is preliminary data.</text>
</comment>
<dbReference type="AlphaFoldDB" id="A0A3L6RX42"/>
<sequence>MAWAIRGAPRPPCLDAERTRVQLGQGSSAPKVFINSLCFGAYWAPAPLDRQ</sequence>
<gene>
    <name evidence="1" type="ORF">C2845_PM11G23680</name>
</gene>
<organism evidence="1 2">
    <name type="scientific">Panicum miliaceum</name>
    <name type="common">Proso millet</name>
    <name type="synonym">Broomcorn millet</name>
    <dbReference type="NCBI Taxonomy" id="4540"/>
    <lineage>
        <taxon>Eukaryota</taxon>
        <taxon>Viridiplantae</taxon>
        <taxon>Streptophyta</taxon>
        <taxon>Embryophyta</taxon>
        <taxon>Tracheophyta</taxon>
        <taxon>Spermatophyta</taxon>
        <taxon>Magnoliopsida</taxon>
        <taxon>Liliopsida</taxon>
        <taxon>Poales</taxon>
        <taxon>Poaceae</taxon>
        <taxon>PACMAD clade</taxon>
        <taxon>Panicoideae</taxon>
        <taxon>Panicodae</taxon>
        <taxon>Paniceae</taxon>
        <taxon>Panicinae</taxon>
        <taxon>Panicum</taxon>
        <taxon>Panicum sect. Panicum</taxon>
    </lineage>
</organism>
<evidence type="ECO:0000313" key="1">
    <source>
        <dbReference type="EMBL" id="RLN09834.1"/>
    </source>
</evidence>
<dbReference type="EMBL" id="PQIB02000007">
    <property type="protein sequence ID" value="RLN09834.1"/>
    <property type="molecule type" value="Genomic_DNA"/>
</dbReference>
<proteinExistence type="predicted"/>
<name>A0A3L6RX42_PANMI</name>
<keyword evidence="2" id="KW-1185">Reference proteome</keyword>
<evidence type="ECO:0000313" key="2">
    <source>
        <dbReference type="Proteomes" id="UP000275267"/>
    </source>
</evidence>
<protein>
    <submittedName>
        <fullName evidence="1">Uncharacterized protein</fullName>
    </submittedName>
</protein>
<reference evidence="2" key="1">
    <citation type="journal article" date="2019" name="Nat. Commun.">
        <title>The genome of broomcorn millet.</title>
        <authorList>
            <person name="Zou C."/>
            <person name="Miki D."/>
            <person name="Li D."/>
            <person name="Tang Q."/>
            <person name="Xiao L."/>
            <person name="Rajput S."/>
            <person name="Deng P."/>
            <person name="Jia W."/>
            <person name="Huang R."/>
            <person name="Zhang M."/>
            <person name="Sun Y."/>
            <person name="Hu J."/>
            <person name="Fu X."/>
            <person name="Schnable P.S."/>
            <person name="Li F."/>
            <person name="Zhang H."/>
            <person name="Feng B."/>
            <person name="Zhu X."/>
            <person name="Liu R."/>
            <person name="Schnable J.C."/>
            <person name="Zhu J.-K."/>
            <person name="Zhang H."/>
        </authorList>
    </citation>
    <scope>NUCLEOTIDE SEQUENCE [LARGE SCALE GENOMIC DNA]</scope>
</reference>
<dbReference type="Proteomes" id="UP000275267">
    <property type="component" value="Unassembled WGS sequence"/>
</dbReference>
<accession>A0A3L6RX42</accession>